<dbReference type="KEGG" id="hhg:XM38_039950"/>
<reference evidence="1 2" key="1">
    <citation type="journal article" date="2016" name="Biochim. Biophys. Acta">
        <title>Characterization of red-shifted phycobilisomes isolated from the chlorophyll f-containing cyanobacterium Halomicronema hongdechloris.</title>
        <authorList>
            <person name="Li Y."/>
            <person name="Lin Y."/>
            <person name="Garvey C.J."/>
            <person name="Birch D."/>
            <person name="Corkery R.W."/>
            <person name="Loughlin P.C."/>
            <person name="Scheer H."/>
            <person name="Willows R.D."/>
            <person name="Chen M."/>
        </authorList>
    </citation>
    <scope>NUCLEOTIDE SEQUENCE [LARGE SCALE GENOMIC DNA]</scope>
    <source>
        <strain evidence="1 2">C2206</strain>
    </source>
</reference>
<keyword evidence="2" id="KW-1185">Reference proteome</keyword>
<dbReference type="Proteomes" id="UP000191901">
    <property type="component" value="Chromosome"/>
</dbReference>
<evidence type="ECO:0000313" key="1">
    <source>
        <dbReference type="EMBL" id="ASC73033.1"/>
    </source>
</evidence>
<dbReference type="AlphaFoldDB" id="A0A1Z3HRU5"/>
<gene>
    <name evidence="1" type="ORF">XM38_039950</name>
</gene>
<evidence type="ECO:0000313" key="2">
    <source>
        <dbReference type="Proteomes" id="UP000191901"/>
    </source>
</evidence>
<organism evidence="1 2">
    <name type="scientific">Halomicronema hongdechloris C2206</name>
    <dbReference type="NCBI Taxonomy" id="1641165"/>
    <lineage>
        <taxon>Bacteria</taxon>
        <taxon>Bacillati</taxon>
        <taxon>Cyanobacteriota</taxon>
        <taxon>Cyanophyceae</taxon>
        <taxon>Nodosilineales</taxon>
        <taxon>Nodosilineaceae</taxon>
        <taxon>Halomicronema</taxon>
    </lineage>
</organism>
<accession>A0A1Z3HRU5</accession>
<protein>
    <submittedName>
        <fullName evidence="1">Uncharacterized protein</fullName>
    </submittedName>
</protein>
<dbReference type="EMBL" id="CP021983">
    <property type="protein sequence ID" value="ASC73033.1"/>
    <property type="molecule type" value="Genomic_DNA"/>
</dbReference>
<sequence>MRSRLSLWRQGAFYFQRTERWGTICRLPPEPLAYQNTPPGGEIPPVSTLAVEVVTDGVVDPWDEVIDLIHSDDSTENGDHFMVETDELGRSLLRFGNGINGRQLPVNAQVRCRYQVGLGLAGNIGFDQLRQCRCRRLSRDCRLLEPLRCGGWTGPGTCPEVIRRAPEA</sequence>
<name>A0A1Z3HRU5_9CYAN</name>
<dbReference type="OrthoDB" id="9796131at2"/>
<proteinExistence type="predicted"/>